<name>A0A1R3VME1_9GAMM</name>
<reference evidence="20 21" key="1">
    <citation type="submission" date="2017-01" db="EMBL/GenBank/DDBJ databases">
        <authorList>
            <person name="Mah S.A."/>
            <person name="Swanson W.J."/>
            <person name="Moy G.W."/>
            <person name="Vacquier V.D."/>
        </authorList>
    </citation>
    <scope>NUCLEOTIDE SEQUENCE [LARGE SCALE GENOMIC DNA]</scope>
    <source>
        <strain evidence="20 21">M9</strain>
    </source>
</reference>
<dbReference type="STRING" id="233100.SAMN05216526_0212"/>
<keyword evidence="6 15" id="KW-0436">Ligase</keyword>
<dbReference type="FunFam" id="3.30.56.10:FF:000002">
    <property type="entry name" value="Phenylalanine--tRNA ligase beta subunit"/>
    <property type="match status" value="1"/>
</dbReference>
<dbReference type="InterPro" id="IPR002547">
    <property type="entry name" value="tRNA-bd_dom"/>
</dbReference>
<dbReference type="Gene3D" id="2.40.50.140">
    <property type="entry name" value="Nucleic acid-binding proteins"/>
    <property type="match status" value="1"/>
</dbReference>
<dbReference type="SUPFAM" id="SSF55681">
    <property type="entry name" value="Class II aaRS and biotin synthetases"/>
    <property type="match status" value="1"/>
</dbReference>
<feature type="binding site" evidence="15">
    <location>
        <position position="461"/>
    </location>
    <ligand>
        <name>Mg(2+)</name>
        <dbReference type="ChEBI" id="CHEBI:18420"/>
        <note>shared with alpha subunit</note>
    </ligand>
</feature>
<dbReference type="SMART" id="SM00874">
    <property type="entry name" value="B5"/>
    <property type="match status" value="1"/>
</dbReference>
<comment type="subunit">
    <text evidence="3 15">Tetramer of two alpha and two beta subunits.</text>
</comment>
<dbReference type="InterPro" id="IPR012340">
    <property type="entry name" value="NA-bd_OB-fold"/>
</dbReference>
<evidence type="ECO:0000256" key="6">
    <source>
        <dbReference type="ARBA" id="ARBA00022598"/>
    </source>
</evidence>
<dbReference type="InterPro" id="IPR005147">
    <property type="entry name" value="tRNA_synthase_B5-dom"/>
</dbReference>
<dbReference type="InterPro" id="IPR009061">
    <property type="entry name" value="DNA-bd_dom_put_sf"/>
</dbReference>
<feature type="domain" description="TRNA-binding" evidence="17">
    <location>
        <begin position="39"/>
        <end position="148"/>
    </location>
</feature>
<comment type="similarity">
    <text evidence="2 15">Belongs to the phenylalanyl-tRNA synthetase beta subunit family. Type 1 subfamily.</text>
</comment>
<dbReference type="Pfam" id="PF17759">
    <property type="entry name" value="tRNA_synthFbeta"/>
    <property type="match status" value="1"/>
</dbReference>
<dbReference type="PROSITE" id="PS50886">
    <property type="entry name" value="TRBD"/>
    <property type="match status" value="1"/>
</dbReference>
<dbReference type="InterPro" id="IPR036690">
    <property type="entry name" value="Fdx_antiC-bd_sf"/>
</dbReference>
<feature type="binding site" evidence="15">
    <location>
        <position position="471"/>
    </location>
    <ligand>
        <name>Mg(2+)</name>
        <dbReference type="ChEBI" id="CHEBI:18420"/>
        <note>shared with alpha subunit</note>
    </ligand>
</feature>
<evidence type="ECO:0000256" key="16">
    <source>
        <dbReference type="PROSITE-ProRule" id="PRU00209"/>
    </source>
</evidence>
<feature type="binding site" evidence="15">
    <location>
        <position position="467"/>
    </location>
    <ligand>
        <name>Mg(2+)</name>
        <dbReference type="ChEBI" id="CHEBI:18420"/>
        <note>shared with alpha subunit</note>
    </ligand>
</feature>
<dbReference type="PROSITE" id="PS51483">
    <property type="entry name" value="B5"/>
    <property type="match status" value="1"/>
</dbReference>
<dbReference type="SUPFAM" id="SSF56037">
    <property type="entry name" value="PheT/TilS domain"/>
    <property type="match status" value="1"/>
</dbReference>
<dbReference type="PANTHER" id="PTHR10947:SF0">
    <property type="entry name" value="PHENYLALANINE--TRNA LIGASE BETA SUBUNIT"/>
    <property type="match status" value="1"/>
</dbReference>
<evidence type="ECO:0000256" key="7">
    <source>
        <dbReference type="ARBA" id="ARBA00022723"/>
    </source>
</evidence>
<dbReference type="PANTHER" id="PTHR10947">
    <property type="entry name" value="PHENYLALANYL-TRNA SYNTHETASE BETA CHAIN AND LEUCINE-RICH REPEAT-CONTAINING PROTEIN 47"/>
    <property type="match status" value="1"/>
</dbReference>
<dbReference type="InterPro" id="IPR041616">
    <property type="entry name" value="PheRS_beta_core"/>
</dbReference>
<dbReference type="AlphaFoldDB" id="A0A1R3VME1"/>
<dbReference type="InterPro" id="IPR004532">
    <property type="entry name" value="Phe-tRNA-ligase_IIc_bsu_bact"/>
</dbReference>
<evidence type="ECO:0000256" key="13">
    <source>
        <dbReference type="ARBA" id="ARBA00023146"/>
    </source>
</evidence>
<gene>
    <name evidence="15" type="primary">pheT</name>
    <name evidence="20" type="ORF">SAMN05216526_0212</name>
</gene>
<dbReference type="Pfam" id="PF03147">
    <property type="entry name" value="FDX-ACB"/>
    <property type="match status" value="1"/>
</dbReference>
<dbReference type="RefSeq" id="WP_076754186.1">
    <property type="nucleotide sequence ID" value="NZ_CP023018.1"/>
</dbReference>
<dbReference type="InterPro" id="IPR005146">
    <property type="entry name" value="B3/B4_tRNA-bd"/>
</dbReference>
<dbReference type="InterPro" id="IPR005121">
    <property type="entry name" value="Fdx_antiC-bd"/>
</dbReference>
<evidence type="ECO:0000256" key="14">
    <source>
        <dbReference type="ARBA" id="ARBA00049255"/>
    </source>
</evidence>
<organism evidence="20 21">
    <name type="scientific">Ectothiorhodosinus mongolicus</name>
    <dbReference type="NCBI Taxonomy" id="233100"/>
    <lineage>
        <taxon>Bacteria</taxon>
        <taxon>Pseudomonadati</taxon>
        <taxon>Pseudomonadota</taxon>
        <taxon>Gammaproteobacteria</taxon>
        <taxon>Chromatiales</taxon>
        <taxon>Ectothiorhodospiraceae</taxon>
        <taxon>Ectothiorhodosinus</taxon>
    </lineage>
</organism>
<dbReference type="PROSITE" id="PS51447">
    <property type="entry name" value="FDX_ACB"/>
    <property type="match status" value="1"/>
</dbReference>
<dbReference type="GO" id="GO:0000049">
    <property type="term" value="F:tRNA binding"/>
    <property type="evidence" value="ECO:0007669"/>
    <property type="project" value="UniProtKB-UniRule"/>
</dbReference>
<dbReference type="Gene3D" id="3.30.930.10">
    <property type="entry name" value="Bira Bifunctional Protein, Domain 2"/>
    <property type="match status" value="1"/>
</dbReference>
<protein>
    <recommendedName>
        <fullName evidence="15">Phenylalanine--tRNA ligase beta subunit</fullName>
        <ecNumber evidence="15">6.1.1.20</ecNumber>
    </recommendedName>
    <alternativeName>
        <fullName evidence="15">Phenylalanyl-tRNA synthetase beta subunit</fullName>
        <shortName evidence="15">PheRS</shortName>
    </alternativeName>
</protein>
<evidence type="ECO:0000256" key="9">
    <source>
        <dbReference type="ARBA" id="ARBA00022840"/>
    </source>
</evidence>
<dbReference type="GO" id="GO:0005524">
    <property type="term" value="F:ATP binding"/>
    <property type="evidence" value="ECO:0007669"/>
    <property type="project" value="UniProtKB-UniRule"/>
</dbReference>
<evidence type="ECO:0000256" key="10">
    <source>
        <dbReference type="ARBA" id="ARBA00022842"/>
    </source>
</evidence>
<keyword evidence="21" id="KW-1185">Reference proteome</keyword>
<sequence>MKISMAWLNEWVDHGLDAVTLGHKLTMAGLELDAIEPVAGGFSGIVVGEVLSVQAHPNADKLRICLVNDGTAEPKAVVCGAPNVHEGMRAPFAPVGSVLPNDFKIKPIKLRGAPSNGMLCSARELGLSEDHIGLMALPADAPVGKDLRAYLSLDDQVLEIDLTPNRADCLSIAGIAREVATLTGKDLHPVSCEPVTAASDATFPVSLEAASACPVYVGRVIKGVNGQTATPLWMQERLRRAGIRSLGPLVDVTNYVMLELGQPMHAFDLARLSGQIHVRQAKAGEKLTLLDESEAELSPEDLVIADDQQVLALAGVMGGQISGVDTQTQDIFLESAHFSPMAIAGRARVHGLHTESSHRFERGVDLELPMRALERATALFLEIVGGVPGPTQCHQLDDVPGAGNTIHFRPAQVKRLLGIDLSAERMQDILQRLGCQIKMGADPKLGSDPIWQVAVPSYRFDLAIEVDLIEELGRVEGYEQLPSIMPQQSVQMPRPEEQRLSLSRLRHALADRGYLEAICFSFVDAELQNQLEPGANALALANPISADLGVMRLSLWPGLIQAARHNLNRQQERIRLFETGLSFVPQGDELKQEMRIAGLIYGPLYPLHWDSAPRAADFFDIKGDVETLLALSGLDERAEWRASEHPALHPAQSAAIFLNGACVGHCGSLNPLLERELDLPSGVLLFELDLEAIRLGSLPAYSVLSRFPAIRRDLALLVDAEVPVAKMLECIHKNEHTLLKQVHIFDLYTGKGVPDGRKSVALGLILQDLSSTLTDEEVDAMIHTIVSNLQQDLGVTLRV</sequence>
<dbReference type="SUPFAM" id="SSF46955">
    <property type="entry name" value="Putative DNA-binding domain"/>
    <property type="match status" value="1"/>
</dbReference>
<dbReference type="FunFam" id="3.30.70.380:FF:000001">
    <property type="entry name" value="Phenylalanine--tRNA ligase beta subunit"/>
    <property type="match status" value="1"/>
</dbReference>
<dbReference type="GO" id="GO:0004826">
    <property type="term" value="F:phenylalanine-tRNA ligase activity"/>
    <property type="evidence" value="ECO:0007669"/>
    <property type="project" value="UniProtKB-UniRule"/>
</dbReference>
<evidence type="ECO:0000313" key="20">
    <source>
        <dbReference type="EMBL" id="SIT65760.1"/>
    </source>
</evidence>
<feature type="binding site" evidence="15">
    <location>
        <position position="470"/>
    </location>
    <ligand>
        <name>Mg(2+)</name>
        <dbReference type="ChEBI" id="CHEBI:18420"/>
        <note>shared with alpha subunit</note>
    </ligand>
</feature>
<dbReference type="Proteomes" id="UP000223759">
    <property type="component" value="Unassembled WGS sequence"/>
</dbReference>
<dbReference type="SMART" id="SM00873">
    <property type="entry name" value="B3_4"/>
    <property type="match status" value="1"/>
</dbReference>
<feature type="domain" description="B5" evidence="19">
    <location>
        <begin position="401"/>
        <end position="483"/>
    </location>
</feature>
<dbReference type="SUPFAM" id="SSF54991">
    <property type="entry name" value="Anticodon-binding domain of PheRS"/>
    <property type="match status" value="1"/>
</dbReference>
<dbReference type="FunFam" id="2.40.50.140:FF:000045">
    <property type="entry name" value="Phenylalanine--tRNA ligase beta subunit"/>
    <property type="match status" value="1"/>
</dbReference>
<dbReference type="CDD" id="cd00769">
    <property type="entry name" value="PheRS_beta_core"/>
    <property type="match status" value="1"/>
</dbReference>
<dbReference type="OrthoDB" id="9805455at2"/>
<evidence type="ECO:0000259" key="18">
    <source>
        <dbReference type="PROSITE" id="PS51447"/>
    </source>
</evidence>
<evidence type="ECO:0000256" key="11">
    <source>
        <dbReference type="ARBA" id="ARBA00022884"/>
    </source>
</evidence>
<feature type="domain" description="FDX-ACB" evidence="18">
    <location>
        <begin position="705"/>
        <end position="798"/>
    </location>
</feature>
<dbReference type="CDD" id="cd02796">
    <property type="entry name" value="tRNA_bind_bactPheRS"/>
    <property type="match status" value="1"/>
</dbReference>
<dbReference type="NCBIfam" id="NF045760">
    <property type="entry name" value="YtpR"/>
    <property type="match status" value="1"/>
</dbReference>
<keyword evidence="9 15" id="KW-0067">ATP-binding</keyword>
<evidence type="ECO:0000256" key="2">
    <source>
        <dbReference type="ARBA" id="ARBA00008653"/>
    </source>
</evidence>
<dbReference type="InterPro" id="IPR045060">
    <property type="entry name" value="Phe-tRNA-ligase_IIc_bsu"/>
</dbReference>
<dbReference type="Gene3D" id="3.30.70.380">
    <property type="entry name" value="Ferrodoxin-fold anticodon-binding domain"/>
    <property type="match status" value="1"/>
</dbReference>
<keyword evidence="7 15" id="KW-0479">Metal-binding</keyword>
<keyword evidence="11 16" id="KW-0694">RNA-binding</keyword>
<dbReference type="Pfam" id="PF01588">
    <property type="entry name" value="tRNA_bind"/>
    <property type="match status" value="1"/>
</dbReference>
<keyword evidence="10 15" id="KW-0460">Magnesium</keyword>
<evidence type="ECO:0000313" key="21">
    <source>
        <dbReference type="Proteomes" id="UP000223759"/>
    </source>
</evidence>
<evidence type="ECO:0000259" key="17">
    <source>
        <dbReference type="PROSITE" id="PS50886"/>
    </source>
</evidence>
<evidence type="ECO:0000259" key="19">
    <source>
        <dbReference type="PROSITE" id="PS51483"/>
    </source>
</evidence>
<keyword evidence="13 15" id="KW-0030">Aminoacyl-tRNA synthetase</keyword>
<dbReference type="NCBIfam" id="TIGR00472">
    <property type="entry name" value="pheT_bact"/>
    <property type="match status" value="1"/>
</dbReference>
<evidence type="ECO:0000256" key="3">
    <source>
        <dbReference type="ARBA" id="ARBA00011209"/>
    </source>
</evidence>
<dbReference type="InterPro" id="IPR045864">
    <property type="entry name" value="aa-tRNA-synth_II/BPL/LPL"/>
</dbReference>
<dbReference type="HAMAP" id="MF_00283">
    <property type="entry name" value="Phe_tRNA_synth_beta1"/>
    <property type="match status" value="1"/>
</dbReference>
<dbReference type="GO" id="GO:0009328">
    <property type="term" value="C:phenylalanine-tRNA ligase complex"/>
    <property type="evidence" value="ECO:0007669"/>
    <property type="project" value="TreeGrafter"/>
</dbReference>
<dbReference type="EMBL" id="FTPK01000001">
    <property type="protein sequence ID" value="SIT65760.1"/>
    <property type="molecule type" value="Genomic_DNA"/>
</dbReference>
<evidence type="ECO:0000256" key="5">
    <source>
        <dbReference type="ARBA" id="ARBA00022555"/>
    </source>
</evidence>
<evidence type="ECO:0000256" key="4">
    <source>
        <dbReference type="ARBA" id="ARBA00022490"/>
    </source>
</evidence>
<dbReference type="SMART" id="SM00896">
    <property type="entry name" value="FDX-ACB"/>
    <property type="match status" value="1"/>
</dbReference>
<keyword evidence="5 16" id="KW-0820">tRNA-binding</keyword>
<dbReference type="Gene3D" id="3.30.56.10">
    <property type="match status" value="2"/>
</dbReference>
<dbReference type="GO" id="GO:0006432">
    <property type="term" value="P:phenylalanyl-tRNA aminoacylation"/>
    <property type="evidence" value="ECO:0007669"/>
    <property type="project" value="UniProtKB-UniRule"/>
</dbReference>
<dbReference type="Pfam" id="PF03484">
    <property type="entry name" value="B5"/>
    <property type="match status" value="1"/>
</dbReference>
<dbReference type="EC" id="6.1.1.20" evidence="15"/>
<evidence type="ECO:0000256" key="8">
    <source>
        <dbReference type="ARBA" id="ARBA00022741"/>
    </source>
</evidence>
<keyword evidence="4 15" id="KW-0963">Cytoplasm</keyword>
<keyword evidence="12 15" id="KW-0648">Protein biosynthesis</keyword>
<dbReference type="FunFam" id="3.50.40.10:FF:000001">
    <property type="entry name" value="Phenylalanine--tRNA ligase beta subunit"/>
    <property type="match status" value="1"/>
</dbReference>
<proteinExistence type="inferred from homology"/>
<comment type="cofactor">
    <cofactor evidence="15">
        <name>Mg(2+)</name>
        <dbReference type="ChEBI" id="CHEBI:18420"/>
    </cofactor>
    <text evidence="15">Binds 2 magnesium ions per tetramer.</text>
</comment>
<accession>A0A1R3VME1</accession>
<dbReference type="InterPro" id="IPR033714">
    <property type="entry name" value="tRNA_bind_bactPheRS"/>
</dbReference>
<dbReference type="InterPro" id="IPR020825">
    <property type="entry name" value="Phe-tRNA_synthase-like_B3/B4"/>
</dbReference>
<dbReference type="Pfam" id="PF03483">
    <property type="entry name" value="B3_4"/>
    <property type="match status" value="1"/>
</dbReference>
<evidence type="ECO:0000256" key="12">
    <source>
        <dbReference type="ARBA" id="ARBA00022917"/>
    </source>
</evidence>
<dbReference type="SUPFAM" id="SSF50249">
    <property type="entry name" value="Nucleic acid-binding proteins"/>
    <property type="match status" value="1"/>
</dbReference>
<dbReference type="FunFam" id="3.30.930.10:FF:000022">
    <property type="entry name" value="Phenylalanine--tRNA ligase beta subunit"/>
    <property type="match status" value="1"/>
</dbReference>
<evidence type="ECO:0000256" key="15">
    <source>
        <dbReference type="HAMAP-Rule" id="MF_00283"/>
    </source>
</evidence>
<comment type="catalytic activity">
    <reaction evidence="14 15">
        <text>tRNA(Phe) + L-phenylalanine + ATP = L-phenylalanyl-tRNA(Phe) + AMP + diphosphate + H(+)</text>
        <dbReference type="Rhea" id="RHEA:19413"/>
        <dbReference type="Rhea" id="RHEA-COMP:9668"/>
        <dbReference type="Rhea" id="RHEA-COMP:9699"/>
        <dbReference type="ChEBI" id="CHEBI:15378"/>
        <dbReference type="ChEBI" id="CHEBI:30616"/>
        <dbReference type="ChEBI" id="CHEBI:33019"/>
        <dbReference type="ChEBI" id="CHEBI:58095"/>
        <dbReference type="ChEBI" id="CHEBI:78442"/>
        <dbReference type="ChEBI" id="CHEBI:78531"/>
        <dbReference type="ChEBI" id="CHEBI:456215"/>
        <dbReference type="EC" id="6.1.1.20"/>
    </reaction>
</comment>
<dbReference type="Gene3D" id="3.50.40.10">
    <property type="entry name" value="Phenylalanyl-trna Synthetase, Chain B, domain 3"/>
    <property type="match status" value="1"/>
</dbReference>
<evidence type="ECO:0000256" key="1">
    <source>
        <dbReference type="ARBA" id="ARBA00004496"/>
    </source>
</evidence>
<keyword evidence="8 15" id="KW-0547">Nucleotide-binding</keyword>
<dbReference type="GO" id="GO:0000287">
    <property type="term" value="F:magnesium ion binding"/>
    <property type="evidence" value="ECO:0007669"/>
    <property type="project" value="UniProtKB-UniRule"/>
</dbReference>
<comment type="subcellular location">
    <subcellularLocation>
        <location evidence="1 15">Cytoplasm</location>
    </subcellularLocation>
</comment>